<gene>
    <name evidence="1" type="ORF">J0X19_23835</name>
</gene>
<sequence>MWQLFLPIGIVLGTGIYFLGKPISDAGWQRINYREYSRHLTKEEIAVAQRGETVEKTHKVYGDIWHSYYDEGPLQVKWADGRYQFTPHGTWHRLSRHGQLQAENIYTTPADRVTYKGIWKQYRPDGSLDFVMYGLPETLNGDSVNHTLTVQFGRQIPADTLYVQHYYARKDGRTVRQFLARDTKGRQPLPEGWKPAPNDLIK</sequence>
<name>A0A939F288_9BACT</name>
<protein>
    <recommendedName>
        <fullName evidence="3">Toxin-antitoxin system YwqK family antitoxin</fullName>
    </recommendedName>
</protein>
<organism evidence="1 2">
    <name type="scientific">Hymenobacter telluris</name>
    <dbReference type="NCBI Taxonomy" id="2816474"/>
    <lineage>
        <taxon>Bacteria</taxon>
        <taxon>Pseudomonadati</taxon>
        <taxon>Bacteroidota</taxon>
        <taxon>Cytophagia</taxon>
        <taxon>Cytophagales</taxon>
        <taxon>Hymenobacteraceae</taxon>
        <taxon>Hymenobacter</taxon>
    </lineage>
</organism>
<dbReference type="EMBL" id="JAFLQZ010000028">
    <property type="protein sequence ID" value="MBO0361012.1"/>
    <property type="molecule type" value="Genomic_DNA"/>
</dbReference>
<comment type="caution">
    <text evidence="1">The sequence shown here is derived from an EMBL/GenBank/DDBJ whole genome shotgun (WGS) entry which is preliminary data.</text>
</comment>
<keyword evidence="2" id="KW-1185">Reference proteome</keyword>
<evidence type="ECO:0008006" key="3">
    <source>
        <dbReference type="Google" id="ProtNLM"/>
    </source>
</evidence>
<dbReference type="Proteomes" id="UP000664144">
    <property type="component" value="Unassembled WGS sequence"/>
</dbReference>
<dbReference type="AlphaFoldDB" id="A0A939F288"/>
<evidence type="ECO:0000313" key="1">
    <source>
        <dbReference type="EMBL" id="MBO0361012.1"/>
    </source>
</evidence>
<evidence type="ECO:0000313" key="2">
    <source>
        <dbReference type="Proteomes" id="UP000664144"/>
    </source>
</evidence>
<reference evidence="1" key="1">
    <citation type="submission" date="2021-03" db="EMBL/GenBank/DDBJ databases">
        <authorList>
            <person name="Kim M.K."/>
        </authorList>
    </citation>
    <scope>NUCLEOTIDE SEQUENCE</scope>
    <source>
        <strain evidence="1">BT186</strain>
    </source>
</reference>
<dbReference type="RefSeq" id="WP_206986915.1">
    <property type="nucleotide sequence ID" value="NZ_JAFLQZ010000028.1"/>
</dbReference>
<accession>A0A939F288</accession>
<proteinExistence type="predicted"/>